<feature type="domain" description="Glycosyltransferase 2-like" evidence="4">
    <location>
        <begin position="26"/>
        <end position="180"/>
    </location>
</feature>
<reference evidence="5 6" key="1">
    <citation type="journal article" date="2017" name="ISME J.">
        <title>Potential for microbial H2 and metal transformations associated with novel bacteria and archaea in deep terrestrial subsurface sediments.</title>
        <authorList>
            <person name="Hernsdorf A.W."/>
            <person name="Amano Y."/>
            <person name="Miyakawa K."/>
            <person name="Ise K."/>
            <person name="Suzuki Y."/>
            <person name="Anantharaman K."/>
            <person name="Probst A."/>
            <person name="Burstein D."/>
            <person name="Thomas B.C."/>
            <person name="Banfield J.F."/>
        </authorList>
    </citation>
    <scope>NUCLEOTIDE SEQUENCE [LARGE SCALE GENOMIC DNA]</scope>
    <source>
        <strain evidence="5">HGW-Wallbacteria-1</strain>
    </source>
</reference>
<comment type="caution">
    <text evidence="5">The sequence shown here is derived from an EMBL/GenBank/DDBJ whole genome shotgun (WGS) entry which is preliminary data.</text>
</comment>
<organism evidence="5 6">
    <name type="scientific">Candidatus Wallbacteria bacterium HGW-Wallbacteria-1</name>
    <dbReference type="NCBI Taxonomy" id="2013854"/>
    <lineage>
        <taxon>Bacteria</taxon>
        <taxon>Candidatus Walliibacteriota</taxon>
    </lineage>
</organism>
<dbReference type="Proteomes" id="UP000233256">
    <property type="component" value="Unassembled WGS sequence"/>
</dbReference>
<dbReference type="InterPro" id="IPR029044">
    <property type="entry name" value="Nucleotide-diphossugar_trans"/>
</dbReference>
<dbReference type="Gene3D" id="3.90.550.10">
    <property type="entry name" value="Spore Coat Polysaccharide Biosynthesis Protein SpsA, Chain A"/>
    <property type="match status" value="1"/>
</dbReference>
<sequence>MIGKSSDDTVSNFNCECGVSVNPNISIIIPVYNEERCIHRCLECILSQTRRDFEIIVIDDGSTDRTRETVAEFKGVKLLSQNHKGPAAARNMAVEQARGSILVFNDADMFMDSRYLEKLVAPVEDGSAPGTFPKEEYVDNKGNFWADMWSIDSDLPIGRRVSPDHPETSGVYRAMRREDFLAIGGYDDIGVGEDFTISRKMNALAHNAPGAIIYHENPGTLGETIRDARWYGRGWYMKKGISGKLRGLLRHLPPFSLVFGMAKAIGTGCPLYFPYKIIHGLAVAAGIVENMFSGSYSK</sequence>
<evidence type="ECO:0000256" key="3">
    <source>
        <dbReference type="ARBA" id="ARBA00022679"/>
    </source>
</evidence>
<dbReference type="GO" id="GO:0016757">
    <property type="term" value="F:glycosyltransferase activity"/>
    <property type="evidence" value="ECO:0007669"/>
    <property type="project" value="UniProtKB-KW"/>
</dbReference>
<evidence type="ECO:0000256" key="2">
    <source>
        <dbReference type="ARBA" id="ARBA00022676"/>
    </source>
</evidence>
<dbReference type="PANTHER" id="PTHR43630:SF1">
    <property type="entry name" value="POLY-BETA-1,6-N-ACETYL-D-GLUCOSAMINE SYNTHASE"/>
    <property type="match status" value="1"/>
</dbReference>
<name>A0A2N1PQN3_9BACT</name>
<protein>
    <recommendedName>
        <fullName evidence="4">Glycosyltransferase 2-like domain-containing protein</fullName>
    </recommendedName>
</protein>
<evidence type="ECO:0000256" key="1">
    <source>
        <dbReference type="ARBA" id="ARBA00006739"/>
    </source>
</evidence>
<dbReference type="InterPro" id="IPR001173">
    <property type="entry name" value="Glyco_trans_2-like"/>
</dbReference>
<dbReference type="CDD" id="cd00761">
    <property type="entry name" value="Glyco_tranf_GTA_type"/>
    <property type="match status" value="1"/>
</dbReference>
<dbReference type="Pfam" id="PF00535">
    <property type="entry name" value="Glycos_transf_2"/>
    <property type="match status" value="1"/>
</dbReference>
<keyword evidence="2" id="KW-0328">Glycosyltransferase</keyword>
<evidence type="ECO:0000313" key="5">
    <source>
        <dbReference type="EMBL" id="PKK90582.1"/>
    </source>
</evidence>
<comment type="similarity">
    <text evidence="1">Belongs to the glycosyltransferase 2 family.</text>
</comment>
<gene>
    <name evidence="5" type="ORF">CVV64_09500</name>
</gene>
<evidence type="ECO:0000313" key="6">
    <source>
        <dbReference type="Proteomes" id="UP000233256"/>
    </source>
</evidence>
<keyword evidence="3" id="KW-0808">Transferase</keyword>
<dbReference type="SUPFAM" id="SSF53448">
    <property type="entry name" value="Nucleotide-diphospho-sugar transferases"/>
    <property type="match status" value="1"/>
</dbReference>
<dbReference type="EMBL" id="PGXC01000005">
    <property type="protein sequence ID" value="PKK90582.1"/>
    <property type="molecule type" value="Genomic_DNA"/>
</dbReference>
<evidence type="ECO:0000259" key="4">
    <source>
        <dbReference type="Pfam" id="PF00535"/>
    </source>
</evidence>
<dbReference type="AlphaFoldDB" id="A0A2N1PQN3"/>
<proteinExistence type="inferred from homology"/>
<dbReference type="PANTHER" id="PTHR43630">
    <property type="entry name" value="POLY-BETA-1,6-N-ACETYL-D-GLUCOSAMINE SYNTHASE"/>
    <property type="match status" value="1"/>
</dbReference>
<accession>A0A2N1PQN3</accession>